<dbReference type="OrthoDB" id="525839at2759"/>
<gene>
    <name evidence="1" type="ORF">GPM918_LOCUS32166</name>
    <name evidence="2" type="ORF">SRO942_LOCUS32830</name>
</gene>
<name>A0A815J979_9BILA</name>
<dbReference type="EMBL" id="CAJNOQ010016248">
    <property type="protein sequence ID" value="CAF1377537.1"/>
    <property type="molecule type" value="Genomic_DNA"/>
</dbReference>
<proteinExistence type="predicted"/>
<sequence>RGSGQTWENLSCDELGSAAENDGLLNVANGFGHYVALLIWPDNDFHWVRKDSNGYWSHKPGYELIELHILPIDINLDTISSFALASYTLTVTKPYLNQSDNINIKIIKDVEDNNLYSRIEVEIIIYRWFGKFFESASSGNDSGSCLDHVLTNEDCPLRRLCLEETGFGKAALVMADV</sequence>
<evidence type="ECO:0000313" key="3">
    <source>
        <dbReference type="Proteomes" id="UP000663829"/>
    </source>
</evidence>
<keyword evidence="3" id="KW-1185">Reference proteome</keyword>
<feature type="non-terminal residue" evidence="1">
    <location>
        <position position="177"/>
    </location>
</feature>
<protein>
    <submittedName>
        <fullName evidence="1">Uncharacterized protein</fullName>
    </submittedName>
</protein>
<evidence type="ECO:0000313" key="2">
    <source>
        <dbReference type="EMBL" id="CAF4269370.1"/>
    </source>
</evidence>
<dbReference type="AlphaFoldDB" id="A0A815J979"/>
<dbReference type="EMBL" id="CAJOBC010079311">
    <property type="protein sequence ID" value="CAF4269370.1"/>
    <property type="molecule type" value="Genomic_DNA"/>
</dbReference>
<evidence type="ECO:0000313" key="1">
    <source>
        <dbReference type="EMBL" id="CAF1377537.1"/>
    </source>
</evidence>
<organism evidence="1 3">
    <name type="scientific">Didymodactylos carnosus</name>
    <dbReference type="NCBI Taxonomy" id="1234261"/>
    <lineage>
        <taxon>Eukaryota</taxon>
        <taxon>Metazoa</taxon>
        <taxon>Spiralia</taxon>
        <taxon>Gnathifera</taxon>
        <taxon>Rotifera</taxon>
        <taxon>Eurotatoria</taxon>
        <taxon>Bdelloidea</taxon>
        <taxon>Philodinida</taxon>
        <taxon>Philodinidae</taxon>
        <taxon>Didymodactylos</taxon>
    </lineage>
</organism>
<accession>A0A815J979</accession>
<reference evidence="1" key="1">
    <citation type="submission" date="2021-02" db="EMBL/GenBank/DDBJ databases">
        <authorList>
            <person name="Nowell W R."/>
        </authorList>
    </citation>
    <scope>NUCLEOTIDE SEQUENCE</scope>
</reference>
<dbReference type="Proteomes" id="UP000681722">
    <property type="component" value="Unassembled WGS sequence"/>
</dbReference>
<dbReference type="Proteomes" id="UP000663829">
    <property type="component" value="Unassembled WGS sequence"/>
</dbReference>
<comment type="caution">
    <text evidence="1">The sequence shown here is derived from an EMBL/GenBank/DDBJ whole genome shotgun (WGS) entry which is preliminary data.</text>
</comment>